<name>I1X4H1_9BACT</name>
<organism evidence="1">
    <name type="scientific">uncultured bacterium ws101A12</name>
    <dbReference type="NCBI Taxonomy" id="1131826"/>
    <lineage>
        <taxon>Bacteria</taxon>
        <taxon>environmental samples</taxon>
    </lineage>
</organism>
<dbReference type="GO" id="GO:0002143">
    <property type="term" value="P:tRNA wobble position uridine thiolation"/>
    <property type="evidence" value="ECO:0007669"/>
    <property type="project" value="InterPro"/>
</dbReference>
<accession>I1X4H1</accession>
<sequence>MSTLHTVNKSPFSTQTLLSCLNHCKDGDAVLMIEDGVYGALASSGLADAVRAKAGSVSLYVIVGDAEARGIAGGKLLSEVTGIGYDGFVDLVAEHDRTQAWL</sequence>
<dbReference type="Gene3D" id="3.40.1260.10">
    <property type="entry name" value="DsrEFH-like"/>
    <property type="match status" value="1"/>
</dbReference>
<protein>
    <submittedName>
        <fullName evidence="1">Intracellular sulfur oxidation protein DsrH</fullName>
    </submittedName>
</protein>
<dbReference type="NCBIfam" id="TIGR03011">
    <property type="entry name" value="sulf_tusB_dsrH"/>
    <property type="match status" value="1"/>
</dbReference>
<evidence type="ECO:0000313" key="1">
    <source>
        <dbReference type="EMBL" id="AFI78396.1"/>
    </source>
</evidence>
<dbReference type="PANTHER" id="PTHR37526">
    <property type="entry name" value="PROTEIN TUSB"/>
    <property type="match status" value="1"/>
</dbReference>
<dbReference type="Pfam" id="PF04077">
    <property type="entry name" value="DsrH"/>
    <property type="match status" value="1"/>
</dbReference>
<gene>
    <name evidence="1" type="primary">dsrH</name>
    <name evidence="1" type="ORF">ws101A12_0028</name>
</gene>
<dbReference type="PANTHER" id="PTHR37526:SF1">
    <property type="entry name" value="PROTEIN TUSB"/>
    <property type="match status" value="1"/>
</dbReference>
<dbReference type="GO" id="GO:1990228">
    <property type="term" value="C:sulfurtransferase complex"/>
    <property type="evidence" value="ECO:0007669"/>
    <property type="project" value="TreeGrafter"/>
</dbReference>
<proteinExistence type="predicted"/>
<dbReference type="InterPro" id="IPR027396">
    <property type="entry name" value="DsrEFH-like"/>
</dbReference>
<dbReference type="InterPro" id="IPR007215">
    <property type="entry name" value="Sulphur_relay_TusB/DsrH"/>
</dbReference>
<dbReference type="SUPFAM" id="SSF75169">
    <property type="entry name" value="DsrEFH-like"/>
    <property type="match status" value="1"/>
</dbReference>
<reference evidence="1" key="1">
    <citation type="journal article" date="2012" name="ISME J.">
        <title>Roseobacter clade bacteria are abundant in coastal sediments and encode a novel combination of sulfur oxidation genes.</title>
        <authorList>
            <person name="Lenk S."/>
            <person name="Moraru C."/>
            <person name="Hahnke S."/>
            <person name="Arnds J."/>
            <person name="Richter M."/>
            <person name="Kube M."/>
            <person name="Reinhardt R."/>
            <person name="Brinkhoff T."/>
            <person name="Harder J."/>
            <person name="Amann R."/>
            <person name="Mussmann M."/>
        </authorList>
    </citation>
    <scope>NUCLEOTIDE SEQUENCE</scope>
</reference>
<dbReference type="AlphaFoldDB" id="I1X4H1"/>
<dbReference type="EMBL" id="JQ256780">
    <property type="protein sequence ID" value="AFI78396.1"/>
    <property type="molecule type" value="Genomic_DNA"/>
</dbReference>